<gene>
    <name evidence="6" type="ORF">F1559_002382</name>
</gene>
<dbReference type="EMBL" id="VWRR01000009">
    <property type="protein sequence ID" value="KAF6002725.1"/>
    <property type="molecule type" value="Genomic_DNA"/>
</dbReference>
<reference evidence="6 7" key="1">
    <citation type="journal article" date="2020" name="J. Phycol.">
        <title>Comparative genome analysis reveals Cyanidiococcus gen. nov., a new extremophilic red algal genus sister to Cyanidioschyzon (Cyanidioschyzonaceae, Rhodophyta).</title>
        <authorList>
            <person name="Liu S.-L."/>
            <person name="Chiang Y.-R."/>
            <person name="Yoon H.S."/>
            <person name="Fu H.-Y."/>
        </authorList>
    </citation>
    <scope>NUCLEOTIDE SEQUENCE [LARGE SCALE GENOMIC DNA]</scope>
    <source>
        <strain evidence="6 7">THAL066</strain>
    </source>
</reference>
<protein>
    <recommendedName>
        <fullName evidence="1">DNA-directed primase/polymerase protein</fullName>
        <ecNumber evidence="3">2.7.7.102</ecNumber>
    </recommendedName>
</protein>
<dbReference type="EC" id="2.7.7.102" evidence="3"/>
<dbReference type="AlphaFoldDB" id="A0A7J7IHZ8"/>
<dbReference type="OrthoDB" id="5988181at2759"/>
<dbReference type="GO" id="GO:0006264">
    <property type="term" value="P:mitochondrial DNA replication"/>
    <property type="evidence" value="ECO:0007669"/>
    <property type="project" value="TreeGrafter"/>
</dbReference>
<organism evidence="6 7">
    <name type="scientific">Cyanidiococcus yangmingshanensis</name>
    <dbReference type="NCBI Taxonomy" id="2690220"/>
    <lineage>
        <taxon>Eukaryota</taxon>
        <taxon>Rhodophyta</taxon>
        <taxon>Bangiophyceae</taxon>
        <taxon>Cyanidiales</taxon>
        <taxon>Cyanidiaceae</taxon>
        <taxon>Cyanidiococcus</taxon>
    </lineage>
</organism>
<evidence type="ECO:0000313" key="6">
    <source>
        <dbReference type="EMBL" id="KAF6002725.1"/>
    </source>
</evidence>
<dbReference type="Pfam" id="PF03121">
    <property type="entry name" value="Herpes_UL52"/>
    <property type="match status" value="1"/>
</dbReference>
<dbReference type="GO" id="GO:0005634">
    <property type="term" value="C:nucleus"/>
    <property type="evidence" value="ECO:0007669"/>
    <property type="project" value="TreeGrafter"/>
</dbReference>
<evidence type="ECO:0000313" key="7">
    <source>
        <dbReference type="Proteomes" id="UP000530660"/>
    </source>
</evidence>
<comment type="caution">
    <text evidence="6">The sequence shown here is derived from an EMBL/GenBank/DDBJ whole genome shotgun (WGS) entry which is preliminary data.</text>
</comment>
<evidence type="ECO:0000256" key="4">
    <source>
        <dbReference type="ARBA" id="ARBA00047303"/>
    </source>
</evidence>
<feature type="region of interest" description="Disordered" evidence="5">
    <location>
        <begin position="426"/>
        <end position="449"/>
    </location>
</feature>
<dbReference type="GO" id="GO:0009411">
    <property type="term" value="P:response to UV"/>
    <property type="evidence" value="ECO:0007669"/>
    <property type="project" value="TreeGrafter"/>
</dbReference>
<comment type="catalytic activity">
    <reaction evidence="2">
        <text>ssDNA + n NTP = ssDNA/pppN(pN)n-1 hybrid + (n-1) diphosphate.</text>
        <dbReference type="EC" id="2.7.7.102"/>
    </reaction>
</comment>
<dbReference type="Proteomes" id="UP000530660">
    <property type="component" value="Unassembled WGS sequence"/>
</dbReference>
<dbReference type="InterPro" id="IPR044917">
    <property type="entry name" value="PRIMPOL"/>
</dbReference>
<dbReference type="GO" id="GO:0003887">
    <property type="term" value="F:DNA-directed DNA polymerase activity"/>
    <property type="evidence" value="ECO:0007669"/>
    <property type="project" value="UniProtKB-EC"/>
</dbReference>
<sequence length="521" mass="58935">MPDISTSGSMPDISTSGSMPDISTYNFYGPGFAPPNSEQVLRQVRNPESGDPRVLFRHFEFQSAALEFAAERDRALRLAGVSEPLFVFARELDASGRRDYFVGSIHSFLRKSWRFAPRCFSEVLREGFACKLYFDLEQALDTSWTECLRRERLAQLDVAVVSLVAAVQEVVRESSRGEVAKSFLDVLELDSTIPTKYSRHLIFPSVLLRDNIAVGSFVRNRVLPRVADSLPQNFVDLSVYSRNRCFRLPYSVKFGREKALEPTKRWRGSALLCMPVELQRSQTLQDAMLTNASYALACSLEMNVAGLERSARAWPLDQRRPSPEKPLGTADRRFGQSPYPELEHYIVEYALSRDESVTPRIRNWMFFAASRTILYAMTDHRYCARIQRQHRSNNVVYVVDLNQGLLFQKCLDPDCANWRSAPHSLPRDLPTWGPDPGNSDGSSPERSLRSVVPEPMVDAVGNDSLEDPVLYDLLTTFEREHAKDSLDEALSLNDEVLLDVVCVSEMSQDLGSIRVDGREVA</sequence>
<name>A0A7J7IHZ8_9RHOD</name>
<dbReference type="PANTHER" id="PTHR31399:SF0">
    <property type="entry name" value="DNA-DIRECTED PRIMASE_POLYMERASE PROTEIN"/>
    <property type="match status" value="1"/>
</dbReference>
<evidence type="ECO:0000256" key="3">
    <source>
        <dbReference type="ARBA" id="ARBA00044768"/>
    </source>
</evidence>
<dbReference type="GO" id="GO:0005759">
    <property type="term" value="C:mitochondrial matrix"/>
    <property type="evidence" value="ECO:0007669"/>
    <property type="project" value="TreeGrafter"/>
</dbReference>
<evidence type="ECO:0000256" key="2">
    <source>
        <dbReference type="ARBA" id="ARBA00044677"/>
    </source>
</evidence>
<dbReference type="PANTHER" id="PTHR31399">
    <property type="entry name" value="DNA-DIRECTED PRIMASE / POLYMERASE PROTEIN"/>
    <property type="match status" value="1"/>
</dbReference>
<evidence type="ECO:0000256" key="5">
    <source>
        <dbReference type="SAM" id="MobiDB-lite"/>
    </source>
</evidence>
<proteinExistence type="predicted"/>
<dbReference type="GO" id="GO:0042276">
    <property type="term" value="P:error-prone translesion synthesis"/>
    <property type="evidence" value="ECO:0007669"/>
    <property type="project" value="InterPro"/>
</dbReference>
<dbReference type="GO" id="GO:0003682">
    <property type="term" value="F:chromatin binding"/>
    <property type="evidence" value="ECO:0007669"/>
    <property type="project" value="TreeGrafter"/>
</dbReference>
<comment type="catalytic activity">
    <reaction evidence="4">
        <text>DNA(n) + a 2'-deoxyribonucleoside 5'-triphosphate = DNA(n+1) + diphosphate</text>
        <dbReference type="Rhea" id="RHEA:22508"/>
        <dbReference type="Rhea" id="RHEA-COMP:17339"/>
        <dbReference type="Rhea" id="RHEA-COMP:17340"/>
        <dbReference type="ChEBI" id="CHEBI:33019"/>
        <dbReference type="ChEBI" id="CHEBI:61560"/>
        <dbReference type="ChEBI" id="CHEBI:173112"/>
        <dbReference type="EC" id="2.7.7.7"/>
    </reaction>
    <physiologicalReaction direction="left-to-right" evidence="4">
        <dbReference type="Rhea" id="RHEA:22509"/>
    </physiologicalReaction>
</comment>
<keyword evidence="7" id="KW-1185">Reference proteome</keyword>
<evidence type="ECO:0000256" key="1">
    <source>
        <dbReference type="ARBA" id="ARBA00026139"/>
    </source>
</evidence>
<accession>A0A7J7IHZ8</accession>
<dbReference type="GO" id="GO:0031297">
    <property type="term" value="P:replication fork processing"/>
    <property type="evidence" value="ECO:0007669"/>
    <property type="project" value="TreeGrafter"/>
</dbReference>